<dbReference type="GO" id="GO:0019213">
    <property type="term" value="F:deacetylase activity"/>
    <property type="evidence" value="ECO:0007669"/>
    <property type="project" value="TreeGrafter"/>
</dbReference>
<keyword evidence="1 3" id="KW-0808">Transferase</keyword>
<evidence type="ECO:0000313" key="4">
    <source>
        <dbReference type="Proteomes" id="UP000031036"/>
    </source>
</evidence>
<evidence type="ECO:0000256" key="1">
    <source>
        <dbReference type="ARBA" id="ARBA00022679"/>
    </source>
</evidence>
<dbReference type="GO" id="GO:0005794">
    <property type="term" value="C:Golgi apparatus"/>
    <property type="evidence" value="ECO:0007669"/>
    <property type="project" value="TreeGrafter"/>
</dbReference>
<reference evidence="3 4" key="1">
    <citation type="submission" date="2014-11" db="EMBL/GenBank/DDBJ databases">
        <title>Genetic blueprint of the zoonotic pathogen Toxocara canis.</title>
        <authorList>
            <person name="Zhu X.-Q."/>
            <person name="Korhonen P.K."/>
            <person name="Cai H."/>
            <person name="Young N.D."/>
            <person name="Nejsum P."/>
            <person name="von Samson-Himmelstjerna G."/>
            <person name="Boag P.R."/>
            <person name="Tan P."/>
            <person name="Li Q."/>
            <person name="Min J."/>
            <person name="Yang Y."/>
            <person name="Wang X."/>
            <person name="Fang X."/>
            <person name="Hall R.S."/>
            <person name="Hofmann A."/>
            <person name="Sternberg P.W."/>
            <person name="Jex A.R."/>
            <person name="Gasser R.B."/>
        </authorList>
    </citation>
    <scope>NUCLEOTIDE SEQUENCE [LARGE SCALE GENOMIC DNA]</scope>
    <source>
        <strain evidence="3">PN_DK_2014</strain>
    </source>
</reference>
<dbReference type="SUPFAM" id="SSF52540">
    <property type="entry name" value="P-loop containing nucleoside triphosphate hydrolases"/>
    <property type="match status" value="1"/>
</dbReference>
<dbReference type="OrthoDB" id="8958249at2759"/>
<dbReference type="GO" id="GO:0015016">
    <property type="term" value="F:heparan sulfate N-sulfotransferase activity"/>
    <property type="evidence" value="ECO:0007669"/>
    <property type="project" value="TreeGrafter"/>
</dbReference>
<proteinExistence type="predicted"/>
<sequence length="105" mass="11719">MCICLGYLRLLINEGFICICQTLIIYFFQNPCDDSRHEKILPLAFNCSKMPLPNVLIVGPQKTGSTALATYLSLHPNCTTNDPVPSSFEELQFFGGANYGRGILW</sequence>
<name>A0A0B2USH2_TOXCA</name>
<accession>A0A0B2USH2</accession>
<dbReference type="PANTHER" id="PTHR10605">
    <property type="entry name" value="HEPARAN SULFATE SULFOTRANSFERASE"/>
    <property type="match status" value="1"/>
</dbReference>
<dbReference type="PANTHER" id="PTHR10605:SF56">
    <property type="entry name" value="BIFUNCTIONAL HEPARAN SULFATE N-DEACETYLASE_N-SULFOTRANSFERASE"/>
    <property type="match status" value="1"/>
</dbReference>
<dbReference type="InterPro" id="IPR037359">
    <property type="entry name" value="NST/OST"/>
</dbReference>
<keyword evidence="4" id="KW-1185">Reference proteome</keyword>
<comment type="caution">
    <text evidence="3">The sequence shown here is derived from an EMBL/GenBank/DDBJ whole genome shotgun (WGS) entry which is preliminary data.</text>
</comment>
<evidence type="ECO:0000256" key="2">
    <source>
        <dbReference type="PIRSR" id="PIRSR637359-1"/>
    </source>
</evidence>
<evidence type="ECO:0000313" key="3">
    <source>
        <dbReference type="EMBL" id="KHN71845.1"/>
    </source>
</evidence>
<gene>
    <name evidence="3" type="primary">hst-1</name>
    <name evidence="3" type="ORF">Tcan_01826</name>
</gene>
<protein>
    <submittedName>
        <fullName evidence="3">Bifunctional heparan sulfate N-deacetylase/N-sulfotransferase 1</fullName>
    </submittedName>
</protein>
<dbReference type="Proteomes" id="UP000031036">
    <property type="component" value="Unassembled WGS sequence"/>
</dbReference>
<organism evidence="3 4">
    <name type="scientific">Toxocara canis</name>
    <name type="common">Canine roundworm</name>
    <dbReference type="NCBI Taxonomy" id="6265"/>
    <lineage>
        <taxon>Eukaryota</taxon>
        <taxon>Metazoa</taxon>
        <taxon>Ecdysozoa</taxon>
        <taxon>Nematoda</taxon>
        <taxon>Chromadorea</taxon>
        <taxon>Rhabditida</taxon>
        <taxon>Spirurina</taxon>
        <taxon>Ascaridomorpha</taxon>
        <taxon>Ascaridoidea</taxon>
        <taxon>Toxocaridae</taxon>
        <taxon>Toxocara</taxon>
    </lineage>
</organism>
<dbReference type="AlphaFoldDB" id="A0A0B2USH2"/>
<dbReference type="STRING" id="6265.A0A0B2USH2"/>
<dbReference type="Gene3D" id="3.40.50.300">
    <property type="entry name" value="P-loop containing nucleotide triphosphate hydrolases"/>
    <property type="match status" value="1"/>
</dbReference>
<dbReference type="InterPro" id="IPR027417">
    <property type="entry name" value="P-loop_NTPase"/>
</dbReference>
<feature type="active site" description="For sulfotransferase activity" evidence="2">
    <location>
        <position position="62"/>
    </location>
</feature>
<dbReference type="EMBL" id="JPKZ01018948">
    <property type="protein sequence ID" value="KHN71845.1"/>
    <property type="molecule type" value="Genomic_DNA"/>
</dbReference>